<evidence type="ECO:0000256" key="5">
    <source>
        <dbReference type="HAMAP-Rule" id="MF_01334"/>
    </source>
</evidence>
<dbReference type="eggNOG" id="COG1825">
    <property type="taxonomic scope" value="Bacteria"/>
</dbReference>
<gene>
    <name evidence="5" type="primary">rplY</name>
    <name evidence="5" type="synonym">ctc</name>
    <name evidence="8" type="ordered locus">Tter_1635</name>
</gene>
<dbReference type="NCBIfam" id="NF004133">
    <property type="entry name" value="PRK05618.2-4"/>
    <property type="match status" value="1"/>
</dbReference>
<reference evidence="9" key="1">
    <citation type="journal article" date="2010" name="Stand. Genomic Sci.">
        <title>Complete genome sequence of 'Thermobaculum terrenum' type strain (YNP1).</title>
        <authorList>
            <person name="Kiss H."/>
            <person name="Cleland D."/>
            <person name="Lapidus A."/>
            <person name="Lucas S."/>
            <person name="Glavina Del Rio T."/>
            <person name="Nolan M."/>
            <person name="Tice H."/>
            <person name="Han C."/>
            <person name="Goodwin L."/>
            <person name="Pitluck S."/>
            <person name="Liolios K."/>
            <person name="Ivanova N."/>
            <person name="Mavromatis K."/>
            <person name="Ovchinnikova G."/>
            <person name="Pati A."/>
            <person name="Chen A."/>
            <person name="Palaniappan K."/>
            <person name="Land M."/>
            <person name="Hauser L."/>
            <person name="Chang Y."/>
            <person name="Jeffries C."/>
            <person name="Lu M."/>
            <person name="Brettin T."/>
            <person name="Detter J."/>
            <person name="Goker M."/>
            <person name="Tindall B."/>
            <person name="Beck B."/>
            <person name="McDermott T."/>
            <person name="Woyke T."/>
            <person name="Bristow J."/>
            <person name="Eisen J."/>
            <person name="Markowitz V."/>
            <person name="Hugenholtz P."/>
            <person name="Kyrpides N."/>
            <person name="Klenk H."/>
            <person name="Cheng J."/>
        </authorList>
    </citation>
    <scope>NUCLEOTIDE SEQUENCE [LARGE SCALE GENOMIC DNA]</scope>
    <source>
        <strain evidence="9">ATCC BAA-798 / YNP1</strain>
    </source>
</reference>
<dbReference type="InterPro" id="IPR020056">
    <property type="entry name" value="Rbsml_bL25/Gln-tRNA_synth_N"/>
</dbReference>
<keyword evidence="9" id="KW-1185">Reference proteome</keyword>
<dbReference type="InterPro" id="IPR020057">
    <property type="entry name" value="Ribosomal_bL25_b-dom"/>
</dbReference>
<evidence type="ECO:0000313" key="8">
    <source>
        <dbReference type="EMBL" id="ACZ42541.1"/>
    </source>
</evidence>
<name>D1CCM6_THET1</name>
<dbReference type="HAMAP" id="MF_01334">
    <property type="entry name" value="Ribosomal_bL25_CTC"/>
    <property type="match status" value="1"/>
</dbReference>
<dbReference type="RefSeq" id="WP_012875575.1">
    <property type="nucleotide sequence ID" value="NC_013525.1"/>
</dbReference>
<dbReference type="InterPro" id="IPR037121">
    <property type="entry name" value="Ribosomal_bL25_C"/>
</dbReference>
<evidence type="ECO:0000256" key="1">
    <source>
        <dbReference type="ARBA" id="ARBA00022730"/>
    </source>
</evidence>
<dbReference type="GO" id="GO:0022625">
    <property type="term" value="C:cytosolic large ribosomal subunit"/>
    <property type="evidence" value="ECO:0007669"/>
    <property type="project" value="TreeGrafter"/>
</dbReference>
<dbReference type="SUPFAM" id="SSF50715">
    <property type="entry name" value="Ribosomal protein L25-like"/>
    <property type="match status" value="1"/>
</dbReference>
<dbReference type="InterPro" id="IPR029751">
    <property type="entry name" value="Ribosomal_L25_dom"/>
</dbReference>
<dbReference type="Gene3D" id="2.40.240.10">
    <property type="entry name" value="Ribosomal Protein L25, Chain P"/>
    <property type="match status" value="1"/>
</dbReference>
<dbReference type="NCBIfam" id="TIGR00731">
    <property type="entry name" value="bL25_bact_ctc"/>
    <property type="match status" value="1"/>
</dbReference>
<dbReference type="InterPro" id="IPR011035">
    <property type="entry name" value="Ribosomal_bL25/Gln-tRNA_synth"/>
</dbReference>
<evidence type="ECO:0000259" key="7">
    <source>
        <dbReference type="Pfam" id="PF14693"/>
    </source>
</evidence>
<evidence type="ECO:0000313" key="9">
    <source>
        <dbReference type="Proteomes" id="UP000000323"/>
    </source>
</evidence>
<evidence type="ECO:0000256" key="4">
    <source>
        <dbReference type="ARBA" id="ARBA00023274"/>
    </source>
</evidence>
<dbReference type="GO" id="GO:0006412">
    <property type="term" value="P:translation"/>
    <property type="evidence" value="ECO:0007669"/>
    <property type="project" value="UniProtKB-UniRule"/>
</dbReference>
<dbReference type="AlphaFoldDB" id="D1CCM6"/>
<dbReference type="Gene3D" id="2.170.120.20">
    <property type="entry name" value="Ribosomal protein L25, beta domain"/>
    <property type="match status" value="1"/>
</dbReference>
<dbReference type="CDD" id="cd00495">
    <property type="entry name" value="Ribosomal_L25_TL5_CTC"/>
    <property type="match status" value="1"/>
</dbReference>
<dbReference type="GO" id="GO:0003735">
    <property type="term" value="F:structural constituent of ribosome"/>
    <property type="evidence" value="ECO:0007669"/>
    <property type="project" value="InterPro"/>
</dbReference>
<proteinExistence type="inferred from homology"/>
<dbReference type="InterPro" id="IPR020930">
    <property type="entry name" value="Ribosomal_uL5_bac-type"/>
</dbReference>
<keyword evidence="1 5" id="KW-0699">rRNA-binding</keyword>
<dbReference type="EMBL" id="CP001825">
    <property type="protein sequence ID" value="ACZ42541.1"/>
    <property type="molecule type" value="Genomic_DNA"/>
</dbReference>
<comment type="similarity">
    <text evidence="5">Belongs to the bacterial ribosomal protein bL25 family. CTC subfamily.</text>
</comment>
<evidence type="ECO:0000256" key="2">
    <source>
        <dbReference type="ARBA" id="ARBA00022884"/>
    </source>
</evidence>
<dbReference type="PANTHER" id="PTHR33284">
    <property type="entry name" value="RIBOSOMAL PROTEIN L25/GLN-TRNA SYNTHETASE, ANTI-CODON-BINDING DOMAIN-CONTAINING PROTEIN"/>
    <property type="match status" value="1"/>
</dbReference>
<dbReference type="OrthoDB" id="9786489at2"/>
<keyword evidence="2 5" id="KW-0694">RNA-binding</keyword>
<dbReference type="PANTHER" id="PTHR33284:SF1">
    <property type="entry name" value="RIBOSOMAL PROTEIN L25_GLN-TRNA SYNTHETASE, ANTI-CODON-BINDING DOMAIN-CONTAINING PROTEIN"/>
    <property type="match status" value="1"/>
</dbReference>
<organism evidence="8 9">
    <name type="scientific">Thermobaculum terrenum (strain ATCC BAA-798 / CCMEE 7001 / YNP1)</name>
    <dbReference type="NCBI Taxonomy" id="525904"/>
    <lineage>
        <taxon>Bacteria</taxon>
        <taxon>Bacillati</taxon>
        <taxon>Chloroflexota</taxon>
        <taxon>Chloroflexia</taxon>
        <taxon>Candidatus Thermobaculales</taxon>
        <taxon>Candidatus Thermobaculaceae</taxon>
        <taxon>Thermobaculum</taxon>
    </lineage>
</organism>
<dbReference type="Proteomes" id="UP000000323">
    <property type="component" value="Chromosome 1"/>
</dbReference>
<sequence length="205" mass="23041">MTQENFTIKASKRELVGRSLNTLRKQGFVPAIVYGYGIDPTPVQVNAREFEHTLKRAGRTSLIDLQIDDSQTVKVFIQDVQVHPVKLNILHADFHAVNLEEEIETEVPIVLVGEPAAIRNNIGVLQRGLESLTVRAKPADIPHEIEINVEDLAEIDQTIYVADIKPSGNYKITSDPEEMVVKIVPVQLEPEEVTEEAEEEEQEQE</sequence>
<keyword evidence="3 5" id="KW-0689">Ribosomal protein</keyword>
<comment type="subunit">
    <text evidence="5">Part of the 50S ribosomal subunit; part of the 5S rRNA/L5/L18/L25 subcomplex. Contacts the 5S rRNA. Binds to the 5S rRNA independently of L5 and L18.</text>
</comment>
<dbReference type="GO" id="GO:0008097">
    <property type="term" value="F:5S rRNA binding"/>
    <property type="evidence" value="ECO:0007669"/>
    <property type="project" value="InterPro"/>
</dbReference>
<dbReference type="Pfam" id="PF14693">
    <property type="entry name" value="Ribosomal_TL5_C"/>
    <property type="match status" value="1"/>
</dbReference>
<keyword evidence="4 5" id="KW-0687">Ribonucleoprotein</keyword>
<dbReference type="HOGENOM" id="CLU_075939_2_1_0"/>
<feature type="domain" description="Large ribosomal subunit protein bL25 beta" evidence="7">
    <location>
        <begin position="102"/>
        <end position="185"/>
    </location>
</feature>
<dbReference type="Pfam" id="PF01386">
    <property type="entry name" value="Ribosomal_L25p"/>
    <property type="match status" value="1"/>
</dbReference>
<accession>D1CCM6</accession>
<dbReference type="KEGG" id="ttr:Tter_1635"/>
<evidence type="ECO:0000256" key="3">
    <source>
        <dbReference type="ARBA" id="ARBA00022980"/>
    </source>
</evidence>
<comment type="function">
    <text evidence="5">This is one of the proteins that binds to the 5S RNA in the ribosome where it forms part of the central protuberance.</text>
</comment>
<evidence type="ECO:0000259" key="6">
    <source>
        <dbReference type="Pfam" id="PF01386"/>
    </source>
</evidence>
<dbReference type="InterPro" id="IPR001021">
    <property type="entry name" value="Ribosomal_bL25_long"/>
</dbReference>
<feature type="domain" description="Large ribosomal subunit protein bL25 L25" evidence="6">
    <location>
        <begin position="8"/>
        <end position="94"/>
    </location>
</feature>
<dbReference type="STRING" id="525904.Tter_1635"/>
<protein>
    <recommendedName>
        <fullName evidence="5">Large ribosomal subunit protein bL25</fullName>
    </recommendedName>
    <alternativeName>
        <fullName evidence="5">General stress protein CTC</fullName>
    </alternativeName>
</protein>